<evidence type="ECO:0000256" key="3">
    <source>
        <dbReference type="ARBA" id="ARBA00023002"/>
    </source>
</evidence>
<organism evidence="4 5">
    <name type="scientific">Rhodamnia argentea</name>
    <dbReference type="NCBI Taxonomy" id="178133"/>
    <lineage>
        <taxon>Eukaryota</taxon>
        <taxon>Viridiplantae</taxon>
        <taxon>Streptophyta</taxon>
        <taxon>Embryophyta</taxon>
        <taxon>Tracheophyta</taxon>
        <taxon>Spermatophyta</taxon>
        <taxon>Magnoliopsida</taxon>
        <taxon>eudicotyledons</taxon>
        <taxon>Gunneridae</taxon>
        <taxon>Pentapetalae</taxon>
        <taxon>rosids</taxon>
        <taxon>malvids</taxon>
        <taxon>Myrtales</taxon>
        <taxon>Myrtaceae</taxon>
        <taxon>Myrtoideae</taxon>
        <taxon>Myrteae</taxon>
        <taxon>Australasian group</taxon>
        <taxon>Rhodamnia</taxon>
    </lineage>
</organism>
<evidence type="ECO:0000313" key="5">
    <source>
        <dbReference type="RefSeq" id="XP_048141627.1"/>
    </source>
</evidence>
<accession>A0ABM3HYF8</accession>
<proteinExistence type="inferred from homology"/>
<dbReference type="Gene3D" id="3.40.50.720">
    <property type="entry name" value="NAD(P)-binding Rossmann-like Domain"/>
    <property type="match status" value="1"/>
</dbReference>
<dbReference type="Proteomes" id="UP000827889">
    <property type="component" value="Chromosome 9"/>
</dbReference>
<keyword evidence="2" id="KW-0521">NADP</keyword>
<evidence type="ECO:0000256" key="2">
    <source>
        <dbReference type="ARBA" id="ARBA00022857"/>
    </source>
</evidence>
<dbReference type="PRINTS" id="PR00081">
    <property type="entry name" value="GDHRDH"/>
</dbReference>
<comment type="similarity">
    <text evidence="1">Belongs to the short-chain dehydrogenases/reductases (SDR) family.</text>
</comment>
<name>A0ABM3HYF8_9MYRT</name>
<dbReference type="RefSeq" id="XP_048141627.1">
    <property type="nucleotide sequence ID" value="XM_048285670.1"/>
</dbReference>
<gene>
    <name evidence="5" type="primary">LOC125316691</name>
</gene>
<dbReference type="PANTHER" id="PTHR43490:SF98">
    <property type="entry name" value="OS02G0640600 PROTEIN"/>
    <property type="match status" value="1"/>
</dbReference>
<evidence type="ECO:0000313" key="4">
    <source>
        <dbReference type="Proteomes" id="UP000827889"/>
    </source>
</evidence>
<reference evidence="5" key="1">
    <citation type="submission" date="2025-08" db="UniProtKB">
        <authorList>
            <consortium name="RefSeq"/>
        </authorList>
    </citation>
    <scope>IDENTIFICATION</scope>
    <source>
        <tissue evidence="5">Leaf</tissue>
    </source>
</reference>
<dbReference type="InterPro" id="IPR002347">
    <property type="entry name" value="SDR_fam"/>
</dbReference>
<keyword evidence="4" id="KW-1185">Reference proteome</keyword>
<sequence length="130" mass="14375">MGKLERMSNEWARGILSDPENITEEKVEGIMKAFLADFKDGSSEAKGWPAYMPAHRLSKAAMNAYTRILAKKYPSIAVNCVCPGFVKTDINCNTRFMSVEEGAEGPVKLALLPNGGPSGCFFFRKEESEF</sequence>
<dbReference type="InterPro" id="IPR036291">
    <property type="entry name" value="NAD(P)-bd_dom_sf"/>
</dbReference>
<dbReference type="Pfam" id="PF13561">
    <property type="entry name" value="adh_short_C2"/>
    <property type="match status" value="1"/>
</dbReference>
<evidence type="ECO:0000256" key="1">
    <source>
        <dbReference type="ARBA" id="ARBA00006484"/>
    </source>
</evidence>
<dbReference type="GeneID" id="125316691"/>
<protein>
    <submittedName>
        <fullName evidence="5">(+)-neomenthol dehydrogenase-like</fullName>
    </submittedName>
</protein>
<dbReference type="SUPFAM" id="SSF51735">
    <property type="entry name" value="NAD(P)-binding Rossmann-fold domains"/>
    <property type="match status" value="1"/>
</dbReference>
<keyword evidence="3" id="KW-0560">Oxidoreductase</keyword>
<dbReference type="PANTHER" id="PTHR43490">
    <property type="entry name" value="(+)-NEOMENTHOL DEHYDROGENASE"/>
    <property type="match status" value="1"/>
</dbReference>